<evidence type="ECO:0000313" key="17">
    <source>
        <dbReference type="EMBL" id="MEN5375892.1"/>
    </source>
</evidence>
<keyword evidence="11 12" id="KW-0998">Cell outer membrane</keyword>
<dbReference type="InterPro" id="IPR037066">
    <property type="entry name" value="Plug_dom_sf"/>
</dbReference>
<organism evidence="17 18">
    <name type="scientific">Sphingobacterium kitahiroshimense</name>
    <dbReference type="NCBI Taxonomy" id="470446"/>
    <lineage>
        <taxon>Bacteria</taxon>
        <taxon>Pseudomonadati</taxon>
        <taxon>Bacteroidota</taxon>
        <taxon>Sphingobacteriia</taxon>
        <taxon>Sphingobacteriales</taxon>
        <taxon>Sphingobacteriaceae</taxon>
        <taxon>Sphingobacterium</taxon>
    </lineage>
</organism>
<comment type="similarity">
    <text evidence="12 13">Belongs to the TonB-dependent receptor family.</text>
</comment>
<keyword evidence="4" id="KW-0410">Iron transport</keyword>
<keyword evidence="3 12" id="KW-1134">Transmembrane beta strand</keyword>
<evidence type="ECO:0000256" key="2">
    <source>
        <dbReference type="ARBA" id="ARBA00022448"/>
    </source>
</evidence>
<keyword evidence="17" id="KW-0675">Receptor</keyword>
<dbReference type="PANTHER" id="PTHR32552:SF68">
    <property type="entry name" value="FERRICHROME OUTER MEMBRANE TRANSPORTER_PHAGE RECEPTOR"/>
    <property type="match status" value="1"/>
</dbReference>
<dbReference type="InterPro" id="IPR012910">
    <property type="entry name" value="Plug_dom"/>
</dbReference>
<evidence type="ECO:0000256" key="12">
    <source>
        <dbReference type="PROSITE-ProRule" id="PRU01360"/>
    </source>
</evidence>
<reference evidence="17 18" key="1">
    <citation type="submission" date="2024-04" db="EMBL/GenBank/DDBJ databases">
        <title>WGS of bacteria from Torrens River.</title>
        <authorList>
            <person name="Wyrsch E.R."/>
            <person name="Drigo B."/>
        </authorList>
    </citation>
    <scope>NUCLEOTIDE SEQUENCE [LARGE SCALE GENOMIC DNA]</scope>
    <source>
        <strain evidence="17 18">TWI391</strain>
    </source>
</reference>
<protein>
    <submittedName>
        <fullName evidence="17">TonB-dependent receptor</fullName>
    </submittedName>
</protein>
<dbReference type="Pfam" id="PF00593">
    <property type="entry name" value="TonB_dep_Rec_b-barrel"/>
    <property type="match status" value="1"/>
</dbReference>
<dbReference type="InterPro" id="IPR036942">
    <property type="entry name" value="Beta-barrel_TonB_sf"/>
</dbReference>
<keyword evidence="10 12" id="KW-0472">Membrane</keyword>
<dbReference type="Pfam" id="PF07715">
    <property type="entry name" value="Plug"/>
    <property type="match status" value="1"/>
</dbReference>
<evidence type="ECO:0000259" key="15">
    <source>
        <dbReference type="Pfam" id="PF00593"/>
    </source>
</evidence>
<comment type="caution">
    <text evidence="17">The sequence shown here is derived from an EMBL/GenBank/DDBJ whole genome shotgun (WGS) entry which is preliminary data.</text>
</comment>
<evidence type="ECO:0000256" key="3">
    <source>
        <dbReference type="ARBA" id="ARBA00022452"/>
    </source>
</evidence>
<keyword evidence="9 13" id="KW-0798">TonB box</keyword>
<evidence type="ECO:0000256" key="1">
    <source>
        <dbReference type="ARBA" id="ARBA00004571"/>
    </source>
</evidence>
<keyword evidence="5 12" id="KW-0812">Transmembrane</keyword>
<proteinExistence type="inferred from homology"/>
<evidence type="ECO:0000313" key="18">
    <source>
        <dbReference type="Proteomes" id="UP001409291"/>
    </source>
</evidence>
<keyword evidence="7" id="KW-0408">Iron</keyword>
<keyword evidence="18" id="KW-1185">Reference proteome</keyword>
<gene>
    <name evidence="17" type="ORF">ABE541_01325</name>
</gene>
<evidence type="ECO:0000256" key="9">
    <source>
        <dbReference type="ARBA" id="ARBA00023077"/>
    </source>
</evidence>
<evidence type="ECO:0000256" key="6">
    <source>
        <dbReference type="ARBA" id="ARBA00022729"/>
    </source>
</evidence>
<dbReference type="PANTHER" id="PTHR32552">
    <property type="entry name" value="FERRICHROME IRON RECEPTOR-RELATED"/>
    <property type="match status" value="1"/>
</dbReference>
<evidence type="ECO:0000256" key="4">
    <source>
        <dbReference type="ARBA" id="ARBA00022496"/>
    </source>
</evidence>
<dbReference type="InterPro" id="IPR000531">
    <property type="entry name" value="Beta-barrel_TonB"/>
</dbReference>
<evidence type="ECO:0000256" key="14">
    <source>
        <dbReference type="SAM" id="SignalP"/>
    </source>
</evidence>
<dbReference type="Proteomes" id="UP001409291">
    <property type="component" value="Unassembled WGS sequence"/>
</dbReference>
<evidence type="ECO:0000256" key="13">
    <source>
        <dbReference type="RuleBase" id="RU003357"/>
    </source>
</evidence>
<feature type="domain" description="TonB-dependent receptor-like beta-barrel" evidence="15">
    <location>
        <begin position="230"/>
        <end position="657"/>
    </location>
</feature>
<keyword evidence="6 14" id="KW-0732">Signal</keyword>
<evidence type="ECO:0000256" key="11">
    <source>
        <dbReference type="ARBA" id="ARBA00023237"/>
    </source>
</evidence>
<keyword evidence="8" id="KW-0406">Ion transport</keyword>
<feature type="chain" id="PRO_5046946505" evidence="14">
    <location>
        <begin position="21"/>
        <end position="692"/>
    </location>
</feature>
<accession>A0ABV0BR88</accession>
<keyword evidence="2 12" id="KW-0813">Transport</keyword>
<evidence type="ECO:0000256" key="8">
    <source>
        <dbReference type="ARBA" id="ARBA00023065"/>
    </source>
</evidence>
<evidence type="ECO:0000259" key="16">
    <source>
        <dbReference type="Pfam" id="PF07715"/>
    </source>
</evidence>
<dbReference type="RefSeq" id="WP_346580415.1">
    <property type="nucleotide sequence ID" value="NZ_JBDJNQ010000001.1"/>
</dbReference>
<feature type="domain" description="TonB-dependent receptor plug" evidence="16">
    <location>
        <begin position="47"/>
        <end position="154"/>
    </location>
</feature>
<evidence type="ECO:0000256" key="7">
    <source>
        <dbReference type="ARBA" id="ARBA00023004"/>
    </source>
</evidence>
<name>A0ABV0BR88_9SPHI</name>
<evidence type="ECO:0000256" key="5">
    <source>
        <dbReference type="ARBA" id="ARBA00022692"/>
    </source>
</evidence>
<dbReference type="PROSITE" id="PS52016">
    <property type="entry name" value="TONB_DEPENDENT_REC_3"/>
    <property type="match status" value="1"/>
</dbReference>
<comment type="subcellular location">
    <subcellularLocation>
        <location evidence="1 12">Cell outer membrane</location>
        <topology evidence="1 12">Multi-pass membrane protein</topology>
    </subcellularLocation>
</comment>
<evidence type="ECO:0000256" key="10">
    <source>
        <dbReference type="ARBA" id="ARBA00023136"/>
    </source>
</evidence>
<sequence>MSVFKSAFYALILFSPSLYAQEVIKDTITSYQLETAKVSGYFTEQPLLTTPGSVSIVGQKAILSQNGATLLPSLNTVPGLRMEERSPGSYRLALRGSLIRSPFGIRNVKIYVDEFPITDAGGNTYLNLIDPASISQIEVLKGPDGSIFGPNSGGVLMIKPNGFQHSPLSKTSLNLAGGSFGFAQQQLSILQQINQKYQFSLDQSFTRSDGYRENSALNKKTIQTAHLWNYHPQASLKVFALYSDLNYQTPGGLTLEQYQENPRMARPATPATPSAKQQKAAIDNKTFFGGISHKINISNKLSNTTTIFGSSSKIENPFISNYEYRDEQNLGYRSYFSYESQDQLNWQLQIGTEGQKGWYDIANYDNKNGVSTDPQAEDKLENWQNFYFVRGKIILAEKLTVEGALGLNQNQIAYRQVYPQTSQQKERISFGTTWMPKFAASYLLTPKLAIRGSISSGFSAPTIAEVRSSDNIINTALKPESGYNKEIGLRWEWMNRRFITDISYYQYKMNNAIIRQLNANAVEYYQNAGKVNQSGIESSIMGYIIKPSSEKLVQALYINSSVTYNHYRFKDYEIGNNNYDDNKLTAVPDWIIVHALNLDFAHQLGLHVQHNYTSKIPLNDANTAFADSYHLVQAKIQWGFKFSTKFMANVYLGVDNLLNEKYSLGNDINAFGNRYYNAAPTRNFFAGLKLSY</sequence>
<dbReference type="Gene3D" id="2.40.170.20">
    <property type="entry name" value="TonB-dependent receptor, beta-barrel domain"/>
    <property type="match status" value="1"/>
</dbReference>
<dbReference type="EMBL" id="JBDJNQ010000001">
    <property type="protein sequence ID" value="MEN5375892.1"/>
    <property type="molecule type" value="Genomic_DNA"/>
</dbReference>
<dbReference type="InterPro" id="IPR039426">
    <property type="entry name" value="TonB-dep_rcpt-like"/>
</dbReference>
<feature type="signal peptide" evidence="14">
    <location>
        <begin position="1"/>
        <end position="20"/>
    </location>
</feature>
<dbReference type="SUPFAM" id="SSF56935">
    <property type="entry name" value="Porins"/>
    <property type="match status" value="1"/>
</dbReference>
<dbReference type="Gene3D" id="2.170.130.10">
    <property type="entry name" value="TonB-dependent receptor, plug domain"/>
    <property type="match status" value="1"/>
</dbReference>